<keyword evidence="3" id="KW-1185">Reference proteome</keyword>
<protein>
    <submittedName>
        <fullName evidence="2">Uncharacterized protein</fullName>
    </submittedName>
</protein>
<reference evidence="2" key="1">
    <citation type="submission" date="2023-03" db="EMBL/GenBank/DDBJ databases">
        <authorList>
            <person name="Steffen K."/>
            <person name="Cardenas P."/>
        </authorList>
    </citation>
    <scope>NUCLEOTIDE SEQUENCE</scope>
</reference>
<comment type="caution">
    <text evidence="2">The sequence shown here is derived from an EMBL/GenBank/DDBJ whole genome shotgun (WGS) entry which is preliminary data.</text>
</comment>
<name>A0AA35TPD2_GEOBA</name>
<evidence type="ECO:0000313" key="3">
    <source>
        <dbReference type="Proteomes" id="UP001174909"/>
    </source>
</evidence>
<feature type="region of interest" description="Disordered" evidence="1">
    <location>
        <begin position="191"/>
        <end position="223"/>
    </location>
</feature>
<sequence length="281" mass="30905">VEVLAVLKKAELSSQLGRFGYVVEVVQVQPVGSSEGCVLLLLNQSLLVSLSLDLEFNRLAVGLCVSVEPCPEDMGDSLLPPRAGRIVDFVFSSPLFLQLCHDGTVFIDNVEQGVCVGVVNTLHYCHYTCGNLPESEELLTQISAAQFTHLAVASDLSQLAATTTSSHVLLINLPDYFEVFPGHYHPQFLTPPSLHHHHHAHQRSSSRRKHHESHSIASEEEEEIARYRGGAQFRGDAVLGGHVWEQRWKALSQKVAGFEPSCRQRLSFAGTSSCPLPPPQQ</sequence>
<evidence type="ECO:0000256" key="1">
    <source>
        <dbReference type="SAM" id="MobiDB-lite"/>
    </source>
</evidence>
<accession>A0AA35TPD2</accession>
<proteinExistence type="predicted"/>
<dbReference type="AlphaFoldDB" id="A0AA35TPD2"/>
<feature type="non-terminal residue" evidence="2">
    <location>
        <position position="281"/>
    </location>
</feature>
<feature type="compositionally biased region" description="Basic residues" evidence="1">
    <location>
        <begin position="194"/>
        <end position="212"/>
    </location>
</feature>
<feature type="non-terminal residue" evidence="2">
    <location>
        <position position="1"/>
    </location>
</feature>
<evidence type="ECO:0000313" key="2">
    <source>
        <dbReference type="EMBL" id="CAI8051349.1"/>
    </source>
</evidence>
<dbReference type="EMBL" id="CASHTH010003922">
    <property type="protein sequence ID" value="CAI8051349.1"/>
    <property type="molecule type" value="Genomic_DNA"/>
</dbReference>
<dbReference type="Proteomes" id="UP001174909">
    <property type="component" value="Unassembled WGS sequence"/>
</dbReference>
<gene>
    <name evidence="2" type="ORF">GBAR_LOCUS28124</name>
</gene>
<organism evidence="2 3">
    <name type="scientific">Geodia barretti</name>
    <name type="common">Barrett's horny sponge</name>
    <dbReference type="NCBI Taxonomy" id="519541"/>
    <lineage>
        <taxon>Eukaryota</taxon>
        <taxon>Metazoa</taxon>
        <taxon>Porifera</taxon>
        <taxon>Demospongiae</taxon>
        <taxon>Heteroscleromorpha</taxon>
        <taxon>Tetractinellida</taxon>
        <taxon>Astrophorina</taxon>
        <taxon>Geodiidae</taxon>
        <taxon>Geodia</taxon>
    </lineage>
</organism>